<evidence type="ECO:0000313" key="3">
    <source>
        <dbReference type="Proteomes" id="UP001148299"/>
    </source>
</evidence>
<keyword evidence="3" id="KW-1185">Reference proteome</keyword>
<keyword evidence="1" id="KW-0812">Transmembrane</keyword>
<proteinExistence type="predicted"/>
<name>A0A9W9RQL5_PENBR</name>
<feature type="transmembrane region" description="Helical" evidence="1">
    <location>
        <begin position="58"/>
        <end position="80"/>
    </location>
</feature>
<gene>
    <name evidence="2" type="ORF">N7541_002837</name>
</gene>
<sequence length="200" mass="22447">MSNHQYESVSATPHPSTDISSRWRVAAVLFPAAQLVGYMMLAIVIGDTSHELRFDRKATIISAILIIASSLLALVWIACAKWQQRDLLLHLFITYLVVNLLALFDILLHINGNNAPMRGLQITGLCLPIAVSVTCALAAIIIYWEARQSSSKALSEEEMQRRQLKRLLKTRSSVPSPELIRNTYRFDLPETQNGWSPLVH</sequence>
<dbReference type="Proteomes" id="UP001148299">
    <property type="component" value="Unassembled WGS sequence"/>
</dbReference>
<organism evidence="2 3">
    <name type="scientific">Penicillium brevicompactum</name>
    <dbReference type="NCBI Taxonomy" id="5074"/>
    <lineage>
        <taxon>Eukaryota</taxon>
        <taxon>Fungi</taxon>
        <taxon>Dikarya</taxon>
        <taxon>Ascomycota</taxon>
        <taxon>Pezizomycotina</taxon>
        <taxon>Eurotiomycetes</taxon>
        <taxon>Eurotiomycetidae</taxon>
        <taxon>Eurotiales</taxon>
        <taxon>Aspergillaceae</taxon>
        <taxon>Penicillium</taxon>
    </lineage>
</organism>
<accession>A0A9W9RQL5</accession>
<keyword evidence="1" id="KW-0472">Membrane</keyword>
<dbReference type="EMBL" id="JAPZBR010000002">
    <property type="protein sequence ID" value="KAJ5361993.1"/>
    <property type="molecule type" value="Genomic_DNA"/>
</dbReference>
<feature type="transmembrane region" description="Helical" evidence="1">
    <location>
        <begin position="25"/>
        <end position="46"/>
    </location>
</feature>
<feature type="transmembrane region" description="Helical" evidence="1">
    <location>
        <begin position="87"/>
        <end position="110"/>
    </location>
</feature>
<keyword evidence="1" id="KW-1133">Transmembrane helix</keyword>
<feature type="transmembrane region" description="Helical" evidence="1">
    <location>
        <begin position="122"/>
        <end position="144"/>
    </location>
</feature>
<comment type="caution">
    <text evidence="2">The sequence shown here is derived from an EMBL/GenBank/DDBJ whole genome shotgun (WGS) entry which is preliminary data.</text>
</comment>
<reference evidence="2" key="1">
    <citation type="submission" date="2022-12" db="EMBL/GenBank/DDBJ databases">
        <authorList>
            <person name="Petersen C."/>
        </authorList>
    </citation>
    <scope>NUCLEOTIDE SEQUENCE</scope>
    <source>
        <strain evidence="2">IBT 35675</strain>
    </source>
</reference>
<evidence type="ECO:0000313" key="2">
    <source>
        <dbReference type="EMBL" id="KAJ5361993.1"/>
    </source>
</evidence>
<dbReference type="AlphaFoldDB" id="A0A9W9RQL5"/>
<protein>
    <submittedName>
        <fullName evidence="2">Uncharacterized protein</fullName>
    </submittedName>
</protein>
<reference evidence="2" key="2">
    <citation type="journal article" date="2023" name="IMA Fungus">
        <title>Comparative genomic study of the Penicillium genus elucidates a diverse pangenome and 15 lateral gene transfer events.</title>
        <authorList>
            <person name="Petersen C."/>
            <person name="Sorensen T."/>
            <person name="Nielsen M.R."/>
            <person name="Sondergaard T.E."/>
            <person name="Sorensen J.L."/>
            <person name="Fitzpatrick D.A."/>
            <person name="Frisvad J.C."/>
            <person name="Nielsen K.L."/>
        </authorList>
    </citation>
    <scope>NUCLEOTIDE SEQUENCE</scope>
    <source>
        <strain evidence="2">IBT 35675</strain>
    </source>
</reference>
<evidence type="ECO:0000256" key="1">
    <source>
        <dbReference type="SAM" id="Phobius"/>
    </source>
</evidence>